<comment type="caution">
    <text evidence="5">The sequence shown here is derived from an EMBL/GenBank/DDBJ whole genome shotgun (WGS) entry which is preliminary data.</text>
</comment>
<dbReference type="Gene3D" id="3.90.79.10">
    <property type="entry name" value="Nucleoside Triphosphate Pyrophosphohydrolase"/>
    <property type="match status" value="1"/>
</dbReference>
<reference evidence="5" key="1">
    <citation type="submission" date="2020-10" db="EMBL/GenBank/DDBJ databases">
        <authorList>
            <person name="Castelo-Branco R."/>
            <person name="Eusebio N."/>
            <person name="Adriana R."/>
            <person name="Vieira A."/>
            <person name="Brugerolle De Fraissinette N."/>
            <person name="Rezende De Castro R."/>
            <person name="Schneider M.P."/>
            <person name="Vasconcelos V."/>
            <person name="Leao P.N."/>
        </authorList>
    </citation>
    <scope>NUCLEOTIDE SEQUENCE</scope>
    <source>
        <strain evidence="5">LEGE 07157</strain>
    </source>
</reference>
<name>A0A8J7DYP3_9CYAN</name>
<dbReference type="PANTHER" id="PTHR43046">
    <property type="entry name" value="GDP-MANNOSE MANNOSYL HYDROLASE"/>
    <property type="match status" value="1"/>
</dbReference>
<comment type="cofactor">
    <cofactor evidence="1">
        <name>Mg(2+)</name>
        <dbReference type="ChEBI" id="CHEBI:18420"/>
    </cofactor>
</comment>
<comment type="similarity">
    <text evidence="3">Belongs to the Nudix hydrolase family.</text>
</comment>
<dbReference type="RefSeq" id="WP_194029945.1">
    <property type="nucleotide sequence ID" value="NZ_JADEWZ010000018.1"/>
</dbReference>
<evidence type="ECO:0000256" key="1">
    <source>
        <dbReference type="ARBA" id="ARBA00001946"/>
    </source>
</evidence>
<accession>A0A8J7DYP3</accession>
<gene>
    <name evidence="5" type="ORF">IQ249_13180</name>
</gene>
<keyword evidence="2 3" id="KW-0378">Hydrolase</keyword>
<dbReference type="EMBL" id="JADEWZ010000018">
    <property type="protein sequence ID" value="MBE9116853.1"/>
    <property type="molecule type" value="Genomic_DNA"/>
</dbReference>
<dbReference type="InterPro" id="IPR020084">
    <property type="entry name" value="NUDIX_hydrolase_CS"/>
</dbReference>
<dbReference type="InterPro" id="IPR020476">
    <property type="entry name" value="Nudix_hydrolase"/>
</dbReference>
<evidence type="ECO:0000256" key="3">
    <source>
        <dbReference type="RuleBase" id="RU003476"/>
    </source>
</evidence>
<dbReference type="InterPro" id="IPR000086">
    <property type="entry name" value="NUDIX_hydrolase_dom"/>
</dbReference>
<evidence type="ECO:0000313" key="6">
    <source>
        <dbReference type="Proteomes" id="UP000654482"/>
    </source>
</evidence>
<sequence>MYQVAKAFIYQGSHLLLQLRDNNPDIYYPNYWGLFGGEIDPGETAECAIAREIEEELGWQPPDLEFLFLWEGTHPDCLTRIFAAPLTVPIHQLNLTEGQALKLFTLEETMRLPTVPDLHETLPQAVPMIKSPELQLAWKVLSEQRT</sequence>
<dbReference type="SUPFAM" id="SSF55811">
    <property type="entry name" value="Nudix"/>
    <property type="match status" value="1"/>
</dbReference>
<dbReference type="PANTHER" id="PTHR43046:SF14">
    <property type="entry name" value="MUTT_NUDIX FAMILY PROTEIN"/>
    <property type="match status" value="1"/>
</dbReference>
<protein>
    <submittedName>
        <fullName evidence="5">NUDIX hydrolase</fullName>
    </submittedName>
</protein>
<organism evidence="5 6">
    <name type="scientific">Lusitaniella coriacea LEGE 07157</name>
    <dbReference type="NCBI Taxonomy" id="945747"/>
    <lineage>
        <taxon>Bacteria</taxon>
        <taxon>Bacillati</taxon>
        <taxon>Cyanobacteriota</taxon>
        <taxon>Cyanophyceae</taxon>
        <taxon>Spirulinales</taxon>
        <taxon>Lusitaniellaceae</taxon>
        <taxon>Lusitaniella</taxon>
    </lineage>
</organism>
<dbReference type="InterPro" id="IPR015797">
    <property type="entry name" value="NUDIX_hydrolase-like_dom_sf"/>
</dbReference>
<feature type="domain" description="Nudix hydrolase" evidence="4">
    <location>
        <begin position="1"/>
        <end position="126"/>
    </location>
</feature>
<evidence type="ECO:0000313" key="5">
    <source>
        <dbReference type="EMBL" id="MBE9116853.1"/>
    </source>
</evidence>
<dbReference type="Pfam" id="PF00293">
    <property type="entry name" value="NUDIX"/>
    <property type="match status" value="1"/>
</dbReference>
<dbReference type="GO" id="GO:0016787">
    <property type="term" value="F:hydrolase activity"/>
    <property type="evidence" value="ECO:0007669"/>
    <property type="project" value="UniProtKB-KW"/>
</dbReference>
<keyword evidence="6" id="KW-1185">Reference proteome</keyword>
<dbReference type="PROSITE" id="PS00893">
    <property type="entry name" value="NUDIX_BOX"/>
    <property type="match status" value="1"/>
</dbReference>
<dbReference type="PROSITE" id="PS51462">
    <property type="entry name" value="NUDIX"/>
    <property type="match status" value="1"/>
</dbReference>
<dbReference type="AlphaFoldDB" id="A0A8J7DYP3"/>
<evidence type="ECO:0000259" key="4">
    <source>
        <dbReference type="PROSITE" id="PS51462"/>
    </source>
</evidence>
<dbReference type="Proteomes" id="UP000654482">
    <property type="component" value="Unassembled WGS sequence"/>
</dbReference>
<proteinExistence type="inferred from homology"/>
<dbReference type="CDD" id="cd18882">
    <property type="entry name" value="NUDIX_Hydrolase"/>
    <property type="match status" value="1"/>
</dbReference>
<evidence type="ECO:0000256" key="2">
    <source>
        <dbReference type="ARBA" id="ARBA00022801"/>
    </source>
</evidence>
<dbReference type="PRINTS" id="PR00502">
    <property type="entry name" value="NUDIXFAMILY"/>
</dbReference>